<dbReference type="AlphaFoldDB" id="D1PP70"/>
<sequence length="39" mass="4497">MHRQKPPCGFFKPMQRGRALYKKRPLGSGRRSDGLVPDQ</sequence>
<proteinExistence type="predicted"/>
<comment type="caution">
    <text evidence="2">The sequence shown here is derived from an EMBL/GenBank/DDBJ whole genome shotgun (WGS) entry which is preliminary data.</text>
</comment>
<feature type="region of interest" description="Disordered" evidence="1">
    <location>
        <begin position="1"/>
        <end position="39"/>
    </location>
</feature>
<evidence type="ECO:0000313" key="3">
    <source>
        <dbReference type="Proteomes" id="UP000003438"/>
    </source>
</evidence>
<dbReference type="EMBL" id="ACBY02000025">
    <property type="protein sequence ID" value="EFB75565.1"/>
    <property type="molecule type" value="Genomic_DNA"/>
</dbReference>
<evidence type="ECO:0000256" key="1">
    <source>
        <dbReference type="SAM" id="MobiDB-lite"/>
    </source>
</evidence>
<organism evidence="2 3">
    <name type="scientific">Subdoligranulum variabile DSM 15176</name>
    <dbReference type="NCBI Taxonomy" id="411471"/>
    <lineage>
        <taxon>Bacteria</taxon>
        <taxon>Bacillati</taxon>
        <taxon>Bacillota</taxon>
        <taxon>Clostridia</taxon>
        <taxon>Eubacteriales</taxon>
        <taxon>Oscillospiraceae</taxon>
        <taxon>Subdoligranulum</taxon>
    </lineage>
</organism>
<dbReference type="Proteomes" id="UP000003438">
    <property type="component" value="Unassembled WGS sequence"/>
</dbReference>
<accession>D1PP70</accession>
<dbReference type="HOGENOM" id="CLU_3318052_0_0_9"/>
<keyword evidence="3" id="KW-1185">Reference proteome</keyword>
<gene>
    <name evidence="2" type="ORF">SUBVAR_06183</name>
</gene>
<protein>
    <submittedName>
        <fullName evidence="2">Uncharacterized protein</fullName>
    </submittedName>
</protein>
<name>D1PP70_9FIRM</name>
<reference evidence="2" key="1">
    <citation type="submission" date="2009-12" db="EMBL/GenBank/DDBJ databases">
        <authorList>
            <person name="Weinstock G."/>
            <person name="Sodergren E."/>
            <person name="Clifton S."/>
            <person name="Fulton L."/>
            <person name="Fulton B."/>
            <person name="Courtney L."/>
            <person name="Fronick C."/>
            <person name="Harrison M."/>
            <person name="Strong C."/>
            <person name="Farmer C."/>
            <person name="Delahaunty K."/>
            <person name="Markovic C."/>
            <person name="Hall O."/>
            <person name="Minx P."/>
            <person name="Tomlinson C."/>
            <person name="Mitreva M."/>
            <person name="Nelson J."/>
            <person name="Hou S."/>
            <person name="Wollam A."/>
            <person name="Pepin K.H."/>
            <person name="Johnson M."/>
            <person name="Bhonagiri V."/>
            <person name="Nash W.E."/>
            <person name="Warren W."/>
            <person name="Chinwalla A."/>
            <person name="Mardis E.R."/>
            <person name="Wilson R.K."/>
        </authorList>
    </citation>
    <scope>NUCLEOTIDE SEQUENCE [LARGE SCALE GENOMIC DNA]</scope>
    <source>
        <strain evidence="2">DSM 15176</strain>
    </source>
</reference>
<evidence type="ECO:0000313" key="2">
    <source>
        <dbReference type="EMBL" id="EFB75565.1"/>
    </source>
</evidence>